<comment type="caution">
    <text evidence="1">The sequence shown here is derived from an EMBL/GenBank/DDBJ whole genome shotgun (WGS) entry which is preliminary data.</text>
</comment>
<organism evidence="1 2">
    <name type="scientific">Mediterraneibacter gnavus</name>
    <name type="common">Ruminococcus gnavus</name>
    <dbReference type="NCBI Taxonomy" id="33038"/>
    <lineage>
        <taxon>Bacteria</taxon>
        <taxon>Bacillati</taxon>
        <taxon>Bacillota</taxon>
        <taxon>Clostridia</taxon>
        <taxon>Lachnospirales</taxon>
        <taxon>Lachnospiraceae</taxon>
        <taxon>Mediterraneibacter</taxon>
    </lineage>
</organism>
<dbReference type="Proteomes" id="UP001297370">
    <property type="component" value="Unassembled WGS sequence"/>
</dbReference>
<accession>A0AAJ1EWL0</accession>
<sequence>MNEESWNTIPLDTEDLAATCTQLAIMKKGSFLYSGSVSGLLENAKGCVWNSTVQNAEEARLLEANYSISSKQYVENGIHMKVLSKGKPNENCVLDNDITLEDAYIYLTNS</sequence>
<protein>
    <submittedName>
        <fullName evidence="1">Uncharacterized protein</fullName>
    </submittedName>
</protein>
<dbReference type="AlphaFoldDB" id="A0AAJ1EWL0"/>
<gene>
    <name evidence="1" type="ORF">LIQ08_16095</name>
</gene>
<name>A0AAJ1EWL0_MEDGN</name>
<evidence type="ECO:0000313" key="2">
    <source>
        <dbReference type="Proteomes" id="UP001297370"/>
    </source>
</evidence>
<evidence type="ECO:0000313" key="1">
    <source>
        <dbReference type="EMBL" id="MCB5620658.1"/>
    </source>
</evidence>
<proteinExistence type="predicted"/>
<dbReference type="EMBL" id="JAJBOM010000030">
    <property type="protein sequence ID" value="MCB5620658.1"/>
    <property type="molecule type" value="Genomic_DNA"/>
</dbReference>
<reference evidence="1" key="1">
    <citation type="submission" date="2021-10" db="EMBL/GenBank/DDBJ databases">
        <title>Collection of gut derived symbiotic bacterial strains cultured from healthy donors.</title>
        <authorList>
            <person name="Lin H."/>
            <person name="Littmann E."/>
            <person name="Claire K."/>
            <person name="Pamer E."/>
        </authorList>
    </citation>
    <scope>NUCLEOTIDE SEQUENCE</scope>
    <source>
        <strain evidence="1">MSK.23.18</strain>
    </source>
</reference>